<evidence type="ECO:0000256" key="9">
    <source>
        <dbReference type="RuleBase" id="RU364016"/>
    </source>
</evidence>
<evidence type="ECO:0000256" key="8">
    <source>
        <dbReference type="ARBA" id="ARBA00023136"/>
    </source>
</evidence>
<feature type="region of interest" description="Disordered" evidence="10">
    <location>
        <begin position="625"/>
        <end position="689"/>
    </location>
</feature>
<evidence type="ECO:0000259" key="11">
    <source>
        <dbReference type="PROSITE" id="PS51820"/>
    </source>
</evidence>
<feature type="compositionally biased region" description="Basic and acidic residues" evidence="10">
    <location>
        <begin position="939"/>
        <end position="950"/>
    </location>
</feature>
<feature type="region of interest" description="Disordered" evidence="10">
    <location>
        <begin position="1"/>
        <end position="64"/>
    </location>
</feature>
<feature type="compositionally biased region" description="Acidic residues" evidence="10">
    <location>
        <begin position="430"/>
        <end position="451"/>
    </location>
</feature>
<feature type="compositionally biased region" description="Basic and acidic residues" evidence="10">
    <location>
        <begin position="598"/>
        <end position="610"/>
    </location>
</feature>
<feature type="region of interest" description="Disordered" evidence="10">
    <location>
        <begin position="548"/>
        <end position="610"/>
    </location>
</feature>
<dbReference type="InterPro" id="IPR051227">
    <property type="entry name" value="CS_glycosyltransferase"/>
</dbReference>
<evidence type="ECO:0000256" key="1">
    <source>
        <dbReference type="ARBA" id="ARBA00004447"/>
    </source>
</evidence>
<keyword evidence="12" id="KW-1185">Reference proteome</keyword>
<evidence type="ECO:0000256" key="3">
    <source>
        <dbReference type="ARBA" id="ARBA00022679"/>
    </source>
</evidence>
<dbReference type="PANTHER" id="PTHR12369">
    <property type="entry name" value="CHONDROITIN SYNTHASE"/>
    <property type="match status" value="1"/>
</dbReference>
<evidence type="ECO:0000256" key="5">
    <source>
        <dbReference type="ARBA" id="ARBA00022968"/>
    </source>
</evidence>
<feature type="compositionally biased region" description="Basic and acidic residues" evidence="10">
    <location>
        <begin position="914"/>
        <end position="923"/>
    </location>
</feature>
<reference evidence="13 14" key="1">
    <citation type="submission" date="2025-04" db="UniProtKB">
        <authorList>
            <consortium name="RefSeq"/>
        </authorList>
    </citation>
    <scope>IDENTIFICATION</scope>
    <source>
        <tissue evidence="13 14">Sperm</tissue>
    </source>
</reference>
<feature type="region of interest" description="Disordered" evidence="10">
    <location>
        <begin position="363"/>
        <end position="533"/>
    </location>
</feature>
<dbReference type="PROSITE" id="PS51820">
    <property type="entry name" value="PA14"/>
    <property type="match status" value="1"/>
</dbReference>
<keyword evidence="8" id="KW-0472">Membrane</keyword>
<feature type="compositionally biased region" description="Gly residues" evidence="10">
    <location>
        <begin position="404"/>
        <end position="418"/>
    </location>
</feature>
<dbReference type="RefSeq" id="XP_032816032.1">
    <property type="nucleotide sequence ID" value="XM_032960141.1"/>
</dbReference>
<keyword evidence="6" id="KW-1133">Transmembrane helix</keyword>
<feature type="domain" description="PA14" evidence="11">
    <location>
        <begin position="64"/>
        <end position="225"/>
    </location>
</feature>
<dbReference type="Pfam" id="PF05679">
    <property type="entry name" value="CHGN"/>
    <property type="match status" value="1"/>
</dbReference>
<feature type="compositionally biased region" description="Low complexity" evidence="10">
    <location>
        <begin position="587"/>
        <end position="597"/>
    </location>
</feature>
<evidence type="ECO:0000256" key="6">
    <source>
        <dbReference type="ARBA" id="ARBA00022989"/>
    </source>
</evidence>
<keyword evidence="4" id="KW-0812">Transmembrane</keyword>
<comment type="catalytic activity">
    <reaction evidence="9">
        <text>an N-acetyl-beta-D-glucosaminyl derivative + UDP-N-acetyl-alpha-D-galactosamine = an N-acetyl-beta-D-galactosaminyl-(1-&gt;4)-N-acetyl-beta-D-glucosaminyl derivative + UDP + H(+)</text>
        <dbReference type="Rhea" id="RHEA:20493"/>
        <dbReference type="ChEBI" id="CHEBI:15378"/>
        <dbReference type="ChEBI" id="CHEBI:58223"/>
        <dbReference type="ChEBI" id="CHEBI:61631"/>
        <dbReference type="ChEBI" id="CHEBI:67138"/>
        <dbReference type="ChEBI" id="CHEBI:138027"/>
        <dbReference type="EC" id="2.4.1.244"/>
    </reaction>
</comment>
<dbReference type="GO" id="GO:0033842">
    <property type="term" value="F:N-acetyl-beta-glucosaminyl-derivative 4-beta-N-acetylgalactosaminyltransferase activity"/>
    <property type="evidence" value="ECO:0007669"/>
    <property type="project" value="UniProtKB-EC"/>
</dbReference>
<feature type="compositionally biased region" description="Gly residues" evidence="10">
    <location>
        <begin position="1049"/>
        <end position="1059"/>
    </location>
</feature>
<dbReference type="EC" id="2.4.1.244" evidence="9"/>
<dbReference type="InterPro" id="IPR008428">
    <property type="entry name" value="Chond_GalNAc"/>
</dbReference>
<keyword evidence="3 9" id="KW-0808">Transferase</keyword>
<protein>
    <recommendedName>
        <fullName evidence="9">Beta-1,4-N-acetylgalactosaminyltransferase</fullName>
        <ecNumber evidence="9">2.4.1.244</ecNumber>
    </recommendedName>
</protein>
<feature type="compositionally biased region" description="Low complexity" evidence="10">
    <location>
        <begin position="858"/>
        <end position="875"/>
    </location>
</feature>
<comment type="similarity">
    <text evidence="2 9">Belongs to the chondroitin N-acetylgalactosaminyltransferase family.</text>
</comment>
<keyword evidence="7 9" id="KW-0333">Golgi apparatus</keyword>
<name>A0AAJ7TG99_PETMA</name>
<feature type="compositionally biased region" description="Basic and acidic residues" evidence="10">
    <location>
        <begin position="479"/>
        <end position="507"/>
    </location>
</feature>
<evidence type="ECO:0000313" key="12">
    <source>
        <dbReference type="Proteomes" id="UP001318040"/>
    </source>
</evidence>
<feature type="compositionally biased region" description="Basic residues" evidence="10">
    <location>
        <begin position="562"/>
        <end position="572"/>
    </location>
</feature>
<dbReference type="RefSeq" id="XP_032816034.1">
    <property type="nucleotide sequence ID" value="XM_032960143.1"/>
</dbReference>
<feature type="compositionally biased region" description="Gly residues" evidence="10">
    <location>
        <begin position="41"/>
        <end position="53"/>
    </location>
</feature>
<feature type="compositionally biased region" description="Low complexity" evidence="10">
    <location>
        <begin position="732"/>
        <end position="754"/>
    </location>
</feature>
<dbReference type="GO" id="GO:0032580">
    <property type="term" value="C:Golgi cisterna membrane"/>
    <property type="evidence" value="ECO:0007669"/>
    <property type="project" value="UniProtKB-SubCell"/>
</dbReference>
<evidence type="ECO:0000313" key="14">
    <source>
        <dbReference type="RefSeq" id="XP_032816033.1"/>
    </source>
</evidence>
<feature type="compositionally biased region" description="Basic residues" evidence="10">
    <location>
        <begin position="758"/>
        <end position="768"/>
    </location>
</feature>
<accession>A0AAJ7TG99</accession>
<evidence type="ECO:0000256" key="2">
    <source>
        <dbReference type="ARBA" id="ARBA00009239"/>
    </source>
</evidence>
<dbReference type="InterPro" id="IPR029044">
    <property type="entry name" value="Nucleotide-diphossugar_trans"/>
</dbReference>
<dbReference type="PANTHER" id="PTHR12369:SF5">
    <property type="entry name" value="HEXOSYLTRANSFERASE"/>
    <property type="match status" value="1"/>
</dbReference>
<feature type="compositionally biased region" description="Basic and acidic residues" evidence="10">
    <location>
        <begin position="1027"/>
        <end position="1040"/>
    </location>
</feature>
<dbReference type="SUPFAM" id="SSF53448">
    <property type="entry name" value="Nucleotide-diphospho-sugar transferases"/>
    <property type="match status" value="1"/>
</dbReference>
<feature type="compositionally biased region" description="Basic and acidic residues" evidence="10">
    <location>
        <begin position="722"/>
        <end position="731"/>
    </location>
</feature>
<evidence type="ECO:0000256" key="4">
    <source>
        <dbReference type="ARBA" id="ARBA00022692"/>
    </source>
</evidence>
<evidence type="ECO:0000313" key="15">
    <source>
        <dbReference type="RefSeq" id="XP_032816034.1"/>
    </source>
</evidence>
<feature type="compositionally biased region" description="Low complexity" evidence="10">
    <location>
        <begin position="924"/>
        <end position="935"/>
    </location>
</feature>
<evidence type="ECO:0000256" key="10">
    <source>
        <dbReference type="SAM" id="MobiDB-lite"/>
    </source>
</evidence>
<dbReference type="Proteomes" id="UP001318040">
    <property type="component" value="Chromosome 24"/>
</dbReference>
<dbReference type="InterPro" id="IPR037524">
    <property type="entry name" value="PA14/GLEYA"/>
</dbReference>
<feature type="region of interest" description="Disordered" evidence="10">
    <location>
        <begin position="709"/>
        <end position="1060"/>
    </location>
</feature>
<feature type="compositionally biased region" description="Basic and acidic residues" evidence="10">
    <location>
        <begin position="373"/>
        <end position="398"/>
    </location>
</feature>
<feature type="compositionally biased region" description="Low complexity" evidence="10">
    <location>
        <begin position="826"/>
        <end position="835"/>
    </location>
</feature>
<dbReference type="KEGG" id="pmrn:116945638"/>
<dbReference type="InterPro" id="IPR011658">
    <property type="entry name" value="PA14_dom"/>
</dbReference>
<feature type="compositionally biased region" description="Basic and acidic residues" evidence="10">
    <location>
        <begin position="876"/>
        <end position="888"/>
    </location>
</feature>
<gene>
    <name evidence="13 14 15" type="primary">LOC116945638</name>
</gene>
<keyword evidence="5 9" id="KW-0735">Signal-anchor</keyword>
<organism evidence="12 13">
    <name type="scientific">Petromyzon marinus</name>
    <name type="common">Sea lamprey</name>
    <dbReference type="NCBI Taxonomy" id="7757"/>
    <lineage>
        <taxon>Eukaryota</taxon>
        <taxon>Metazoa</taxon>
        <taxon>Chordata</taxon>
        <taxon>Craniata</taxon>
        <taxon>Vertebrata</taxon>
        <taxon>Cyclostomata</taxon>
        <taxon>Hyperoartia</taxon>
        <taxon>Petromyzontiformes</taxon>
        <taxon>Petromyzontidae</taxon>
        <taxon>Petromyzon</taxon>
    </lineage>
</organism>
<evidence type="ECO:0000313" key="13">
    <source>
        <dbReference type="RefSeq" id="XP_032816032.1"/>
    </source>
</evidence>
<comment type="subcellular location">
    <subcellularLocation>
        <location evidence="1 9">Golgi apparatus</location>
        <location evidence="1 9">Golgi stack membrane</location>
        <topology evidence="1 9">Single-pass type II membrane protein</topology>
    </subcellularLocation>
</comment>
<dbReference type="Gene3D" id="3.90.550.10">
    <property type="entry name" value="Spore Coat Polysaccharide Biosynthesis Protein SpsA, Chain A"/>
    <property type="match status" value="1"/>
</dbReference>
<feature type="compositionally biased region" description="Basic and acidic residues" evidence="10">
    <location>
        <begin position="573"/>
        <end position="586"/>
    </location>
</feature>
<dbReference type="SMART" id="SM00758">
    <property type="entry name" value="PA14"/>
    <property type="match status" value="1"/>
</dbReference>
<dbReference type="RefSeq" id="XP_032816033.1">
    <property type="nucleotide sequence ID" value="XM_032960142.1"/>
</dbReference>
<comment type="function">
    <text evidence="9">Transfers N-acetylgalactosamine (GalNAc) from UDP-GalNAc to N-acetylglucosamine-beta-benzyl with a beta-1,4-linkage to form N,N'-diacetyllactosediamine, GalNAc-beta-1,4-GlcNAc structures in N-linked glycans and probably O-linked glycans.</text>
</comment>
<evidence type="ECO:0000256" key="7">
    <source>
        <dbReference type="ARBA" id="ARBA00023034"/>
    </source>
</evidence>
<sequence length="1427" mass="157164">MRGVAAPEEWDYEEDAWRQIHGVPPDEGVNEDDEGGPGEPPGVGGGPGRGLGGAPPPQTSWEPQFKGRANLHVFEDWCGSSVGQLRKNIHFPIFPHSRTFVSKLALTPKWKNYGLRIFGYLHPSTEGEFIFTIASDDNSEFWLSPDEKPANLALMAYVGKSGKEWTAPGEYTKFRTQASSPVRLSASSRYYFEVLHKQNDRGTDHVEVAWRLNVPSSTFAIIDARHLSLYTDDSSFKMNEVEYIPQSPASHVGGLEKASLPSHSAEMLHPDARDSLYLTPLVEATVLKGILPDCEYRPSYLLHGYDLDRYQGLQFVYLSYIYPNDYTRLTHMETENKCFYRENAYYLERFGFYRYMKMDAPEQRPGLAAQQPQRRDGENNGSLWEDRGSDALDPRDQFYDDDGGGGIGGGVGIGGGIHPDGLPDRAANENNEEEVDEEEYDDEEEQEEEPQQPELAPPDRVRRHAPQHGAVDVENDEREPDRQHRRERGRENRRERGRETGREREPTAGRPGAGGDQHQAEQQHALPPRNRAFPVQWFVANHDAGAVLGEPAAGPRAGVTGGRRRKHKRRRRPEQPEVREAGRRAEAAGAAVAWPAADEGRAGPRHRDYGDDFDDYAFQRRRKLFGLDGNPSPAVPRGAVENGGGGDGFAAPSAAVVGESRRRFGDGGDDDDAAAAARPRGKSRDLREAFRGAGNESVEAAAALLAYKEAHNAKRRRKNVRNQRDAREDGHGLAAAAQGGDGVVVKDVADGEVAIGDKKRRPSKRRGLARQGGANDVDQKQKVAVDLPLVNAGGVGKNASREIPTGAPVPTKSNVVAGRIRDADDAAGAAAAKVGEAPEKNGTRPPQSANATDGAVKPAASQAPAPSRSTTPPTRAADEEPRRNEASSRTKAKRKRDRNGDRRSEVIFANHAGRGQERGRGPGDKAAAAPGNNNNDDNDNNRGSRVEKNGYEASPGNRGVQRGTTESQRGYPRGDRGRGGVEPLVAAGDDGDAAAGRNEGPWNSLSSFDPNDDGDDARVGAGAVEDNGGRADDLGRGIRDGRRRRGRAGGRGGRGGGRGKWSWAVEEEEEADWKRTFSIGETDFQFLRSDWIDLRCNVSGNLRLREEEAQAVANVMMENLGRVHPDLYELRRVVNAEKRRDRVKGNRYLLELELLHRPSGRLARLSQYVFAPLPARTSGQVADGGGGGAGAGAANAPALSLCLPRGFAWKPDVMVYFVVPVKNQGRWVQQFIWDMEALHRATGDQRFGVVIADYSSEDMDVEKALLRSSLPRYHYVKLQGNFERSAGLQAGVDVIKDPHSITFLCDLHLSFPHDIVDNIRKHCVEGHMAYAPIVMRLACGKSAREPDGYWEVNGFGLFGIYKSDFDGIGGMNTQEFRDHWGGEDWELLDRVLQAGLEVERLHLRNFYHYFHSRHGMWNQMKGAQDRE</sequence>
<proteinExistence type="inferred from homology"/>